<name>A0A9D2U7H5_9FIRM</name>
<keyword evidence="1" id="KW-0472">Membrane</keyword>
<reference evidence="2" key="1">
    <citation type="journal article" date="2021" name="PeerJ">
        <title>Extensive microbial diversity within the chicken gut microbiome revealed by metagenomics and culture.</title>
        <authorList>
            <person name="Gilroy R."/>
            <person name="Ravi A."/>
            <person name="Getino M."/>
            <person name="Pursley I."/>
            <person name="Horton D.L."/>
            <person name="Alikhan N.F."/>
            <person name="Baker D."/>
            <person name="Gharbi K."/>
            <person name="Hall N."/>
            <person name="Watson M."/>
            <person name="Adriaenssens E.M."/>
            <person name="Foster-Nyarko E."/>
            <person name="Jarju S."/>
            <person name="Secka A."/>
            <person name="Antonio M."/>
            <person name="Oren A."/>
            <person name="Chaudhuri R.R."/>
            <person name="La Ragione R."/>
            <person name="Hildebrand F."/>
            <person name="Pallen M.J."/>
        </authorList>
    </citation>
    <scope>NUCLEOTIDE SEQUENCE</scope>
    <source>
        <strain evidence="2">ChiBcec15-3976</strain>
    </source>
</reference>
<reference evidence="2" key="2">
    <citation type="submission" date="2021-04" db="EMBL/GenBank/DDBJ databases">
        <authorList>
            <person name="Gilroy R."/>
        </authorList>
    </citation>
    <scope>NUCLEOTIDE SEQUENCE</scope>
    <source>
        <strain evidence="2">ChiBcec15-3976</strain>
    </source>
</reference>
<dbReference type="Proteomes" id="UP000823909">
    <property type="component" value="Unassembled WGS sequence"/>
</dbReference>
<keyword evidence="1" id="KW-0812">Transmembrane</keyword>
<comment type="caution">
    <text evidence="2">The sequence shown here is derived from an EMBL/GenBank/DDBJ whole genome shotgun (WGS) entry which is preliminary data.</text>
</comment>
<feature type="transmembrane region" description="Helical" evidence="1">
    <location>
        <begin position="58"/>
        <end position="81"/>
    </location>
</feature>
<organism evidence="2 3">
    <name type="scientific">Candidatus Mediterraneibacter quadrami</name>
    <dbReference type="NCBI Taxonomy" id="2838684"/>
    <lineage>
        <taxon>Bacteria</taxon>
        <taxon>Bacillati</taxon>
        <taxon>Bacillota</taxon>
        <taxon>Clostridia</taxon>
        <taxon>Lachnospirales</taxon>
        <taxon>Lachnospiraceae</taxon>
        <taxon>Mediterraneibacter</taxon>
    </lineage>
</organism>
<gene>
    <name evidence="2" type="ORF">H9910_06070</name>
</gene>
<sequence length="96" mass="10872">MDVIIIMCAGILVSKIFFPIKWKRINELLQLICTLLLIFSMGVMLGSRENFPDTITTLGFQSILFFLIPSVFSVIAVYPLTKIFLNNKKGKGKDED</sequence>
<evidence type="ECO:0000313" key="3">
    <source>
        <dbReference type="Proteomes" id="UP000823909"/>
    </source>
</evidence>
<dbReference type="EMBL" id="DWUU01000036">
    <property type="protein sequence ID" value="HJD42557.1"/>
    <property type="molecule type" value="Genomic_DNA"/>
</dbReference>
<evidence type="ECO:0008006" key="4">
    <source>
        <dbReference type="Google" id="ProtNLM"/>
    </source>
</evidence>
<accession>A0A9D2U7H5</accession>
<proteinExistence type="predicted"/>
<feature type="transmembrane region" description="Helical" evidence="1">
    <location>
        <begin position="28"/>
        <end position="46"/>
    </location>
</feature>
<evidence type="ECO:0000313" key="2">
    <source>
        <dbReference type="EMBL" id="HJD42557.1"/>
    </source>
</evidence>
<keyword evidence="1" id="KW-1133">Transmembrane helix</keyword>
<dbReference type="AlphaFoldDB" id="A0A9D2U7H5"/>
<protein>
    <recommendedName>
        <fullName evidence="4">DUF340 domain-containing protein</fullName>
    </recommendedName>
</protein>
<evidence type="ECO:0000256" key="1">
    <source>
        <dbReference type="SAM" id="Phobius"/>
    </source>
</evidence>